<organism evidence="1 2">
    <name type="scientific">Armillaria ostoyae</name>
    <name type="common">Armillaria root rot fungus</name>
    <dbReference type="NCBI Taxonomy" id="47428"/>
    <lineage>
        <taxon>Eukaryota</taxon>
        <taxon>Fungi</taxon>
        <taxon>Dikarya</taxon>
        <taxon>Basidiomycota</taxon>
        <taxon>Agaricomycotina</taxon>
        <taxon>Agaricomycetes</taxon>
        <taxon>Agaricomycetidae</taxon>
        <taxon>Agaricales</taxon>
        <taxon>Marasmiineae</taxon>
        <taxon>Physalacriaceae</taxon>
        <taxon>Armillaria</taxon>
    </lineage>
</organism>
<evidence type="ECO:0000313" key="1">
    <source>
        <dbReference type="EMBL" id="SJL00494.1"/>
    </source>
</evidence>
<sequence>MEPCGPRLVTSSLRTWLRYFTFAKRLVSAVPILAEPAKLFD</sequence>
<name>A0A284QVJ9_ARMOS</name>
<accession>A0A284QVJ9</accession>
<dbReference type="Proteomes" id="UP000219338">
    <property type="component" value="Unassembled WGS sequence"/>
</dbReference>
<dbReference type="EMBL" id="FUEG01000002">
    <property type="protein sequence ID" value="SJL00494.1"/>
    <property type="molecule type" value="Genomic_DNA"/>
</dbReference>
<reference evidence="2" key="1">
    <citation type="journal article" date="2017" name="Nat. Ecol. Evol.">
        <title>Genome expansion and lineage-specific genetic innovations in the forest pathogenic fungi Armillaria.</title>
        <authorList>
            <person name="Sipos G."/>
            <person name="Prasanna A.N."/>
            <person name="Walter M.C."/>
            <person name="O'Connor E."/>
            <person name="Balint B."/>
            <person name="Krizsan K."/>
            <person name="Kiss B."/>
            <person name="Hess J."/>
            <person name="Varga T."/>
            <person name="Slot J."/>
            <person name="Riley R."/>
            <person name="Boka B."/>
            <person name="Rigling D."/>
            <person name="Barry K."/>
            <person name="Lee J."/>
            <person name="Mihaltcheva S."/>
            <person name="LaButti K."/>
            <person name="Lipzen A."/>
            <person name="Waldron R."/>
            <person name="Moloney N.M."/>
            <person name="Sperisen C."/>
            <person name="Kredics L."/>
            <person name="Vagvoelgyi C."/>
            <person name="Patrignani A."/>
            <person name="Fitzpatrick D."/>
            <person name="Nagy I."/>
            <person name="Doyle S."/>
            <person name="Anderson J.B."/>
            <person name="Grigoriev I.V."/>
            <person name="Gueldener U."/>
            <person name="Muensterkoetter M."/>
            <person name="Nagy L.G."/>
        </authorList>
    </citation>
    <scope>NUCLEOTIDE SEQUENCE [LARGE SCALE GENOMIC DNA]</scope>
    <source>
        <strain evidence="2">C18/9</strain>
    </source>
</reference>
<proteinExistence type="predicted"/>
<evidence type="ECO:0000313" key="2">
    <source>
        <dbReference type="Proteomes" id="UP000219338"/>
    </source>
</evidence>
<gene>
    <name evidence="1" type="ORF">ARMOST_03807</name>
</gene>
<keyword evidence="2" id="KW-1185">Reference proteome</keyword>
<protein>
    <submittedName>
        <fullName evidence="1">Uncharacterized protein</fullName>
    </submittedName>
</protein>
<dbReference type="AlphaFoldDB" id="A0A284QVJ9"/>